<organism evidence="2 3">
    <name type="scientific">Anatilimnocola aggregata</name>
    <dbReference type="NCBI Taxonomy" id="2528021"/>
    <lineage>
        <taxon>Bacteria</taxon>
        <taxon>Pseudomonadati</taxon>
        <taxon>Planctomycetota</taxon>
        <taxon>Planctomycetia</taxon>
        <taxon>Pirellulales</taxon>
        <taxon>Pirellulaceae</taxon>
        <taxon>Anatilimnocola</taxon>
    </lineage>
</organism>
<dbReference type="RefSeq" id="WP_145088013.1">
    <property type="nucleotide sequence ID" value="NZ_CP036274.1"/>
</dbReference>
<feature type="transmembrane region" description="Helical" evidence="1">
    <location>
        <begin position="35"/>
        <end position="57"/>
    </location>
</feature>
<sequence>MWLNQWHEYAHEHASRDEIGTIEINTQYVTRRKPAWLVLLKLFGLAFMVAIAIGIAYPSLRQVLAPLQSMAVIAGVILIYSGLAFFFRPEPNTDNLGFCGGMRDDPFKYSDDINRGLMDLDFVLGPGRYVSETLLDACVLVGLAGGEEVIDDSAESAAVWNDAETPPKLETVTLRSDRFEA</sequence>
<accession>A0A517YA73</accession>
<keyword evidence="3" id="KW-1185">Reference proteome</keyword>
<keyword evidence="1" id="KW-0812">Transmembrane</keyword>
<dbReference type="EMBL" id="CP036274">
    <property type="protein sequence ID" value="QDU27140.1"/>
    <property type="molecule type" value="Genomic_DNA"/>
</dbReference>
<dbReference type="AlphaFoldDB" id="A0A517YA73"/>
<reference evidence="2 3" key="1">
    <citation type="submission" date="2019-02" db="EMBL/GenBank/DDBJ databases">
        <title>Deep-cultivation of Planctomycetes and their phenomic and genomic characterization uncovers novel biology.</title>
        <authorList>
            <person name="Wiegand S."/>
            <person name="Jogler M."/>
            <person name="Boedeker C."/>
            <person name="Pinto D."/>
            <person name="Vollmers J."/>
            <person name="Rivas-Marin E."/>
            <person name="Kohn T."/>
            <person name="Peeters S.H."/>
            <person name="Heuer A."/>
            <person name="Rast P."/>
            <person name="Oberbeckmann S."/>
            <person name="Bunk B."/>
            <person name="Jeske O."/>
            <person name="Meyerdierks A."/>
            <person name="Storesund J.E."/>
            <person name="Kallscheuer N."/>
            <person name="Luecker S."/>
            <person name="Lage O.M."/>
            <person name="Pohl T."/>
            <person name="Merkel B.J."/>
            <person name="Hornburger P."/>
            <person name="Mueller R.-W."/>
            <person name="Bruemmer F."/>
            <person name="Labrenz M."/>
            <person name="Spormann A.M."/>
            <person name="Op den Camp H."/>
            <person name="Overmann J."/>
            <person name="Amann R."/>
            <person name="Jetten M.S.M."/>
            <person name="Mascher T."/>
            <person name="Medema M.H."/>
            <person name="Devos D.P."/>
            <person name="Kaster A.-K."/>
            <person name="Ovreas L."/>
            <person name="Rohde M."/>
            <person name="Galperin M.Y."/>
            <person name="Jogler C."/>
        </authorList>
    </citation>
    <scope>NUCLEOTIDE SEQUENCE [LARGE SCALE GENOMIC DNA]</scope>
    <source>
        <strain evidence="2 3">ETA_A8</strain>
    </source>
</reference>
<dbReference type="OrthoDB" id="268869at2"/>
<evidence type="ECO:0000256" key="1">
    <source>
        <dbReference type="SAM" id="Phobius"/>
    </source>
</evidence>
<protein>
    <submittedName>
        <fullName evidence="2">Uncharacterized protein</fullName>
    </submittedName>
</protein>
<keyword evidence="1" id="KW-1133">Transmembrane helix</keyword>
<keyword evidence="1" id="KW-0472">Membrane</keyword>
<gene>
    <name evidence="2" type="ORF">ETAA8_22250</name>
</gene>
<dbReference type="KEGG" id="aagg:ETAA8_22250"/>
<name>A0A517YA73_9BACT</name>
<evidence type="ECO:0000313" key="2">
    <source>
        <dbReference type="EMBL" id="QDU27140.1"/>
    </source>
</evidence>
<feature type="transmembrane region" description="Helical" evidence="1">
    <location>
        <begin position="63"/>
        <end position="87"/>
    </location>
</feature>
<dbReference type="Proteomes" id="UP000315017">
    <property type="component" value="Chromosome"/>
</dbReference>
<evidence type="ECO:0000313" key="3">
    <source>
        <dbReference type="Proteomes" id="UP000315017"/>
    </source>
</evidence>
<proteinExistence type="predicted"/>